<dbReference type="InterPro" id="IPR036400">
    <property type="entry name" value="Cyt_B5-like_heme/steroid_sf"/>
</dbReference>
<feature type="compositionally biased region" description="Polar residues" evidence="2">
    <location>
        <begin position="18"/>
        <end position="31"/>
    </location>
</feature>
<dbReference type="InterPro" id="IPR050577">
    <property type="entry name" value="MAPR/NEUFC/NENF-like"/>
</dbReference>
<organism evidence="4 5">
    <name type="scientific">Saxophila tyrrhenica</name>
    <dbReference type="NCBI Taxonomy" id="1690608"/>
    <lineage>
        <taxon>Eukaryota</taxon>
        <taxon>Fungi</taxon>
        <taxon>Dikarya</taxon>
        <taxon>Ascomycota</taxon>
        <taxon>Pezizomycotina</taxon>
        <taxon>Dothideomycetes</taxon>
        <taxon>Dothideomycetidae</taxon>
        <taxon>Mycosphaerellales</taxon>
        <taxon>Extremaceae</taxon>
        <taxon>Saxophila</taxon>
    </lineage>
</organism>
<proteinExistence type="inferred from homology"/>
<comment type="similarity">
    <text evidence="1">Belongs to the cytochrome b5 family. MAPR subfamily.</text>
</comment>
<evidence type="ECO:0000313" key="4">
    <source>
        <dbReference type="EMBL" id="KAK5163464.1"/>
    </source>
</evidence>
<evidence type="ECO:0000259" key="3">
    <source>
        <dbReference type="SMART" id="SM01117"/>
    </source>
</evidence>
<dbReference type="SUPFAM" id="SSF55856">
    <property type="entry name" value="Cytochrome b5-like heme/steroid binding domain"/>
    <property type="match status" value="1"/>
</dbReference>
<accession>A0AAV9NV75</accession>
<comment type="caution">
    <text evidence="4">The sequence shown here is derived from an EMBL/GenBank/DDBJ whole genome shotgun (WGS) entry which is preliminary data.</text>
</comment>
<dbReference type="SMART" id="SM01117">
    <property type="entry name" value="Cyt-b5"/>
    <property type="match status" value="1"/>
</dbReference>
<sequence length="260" mass="28668">MADANGGLRERKGAKDTSGPNATVHTSSKGTLASDKTGWSVLDILRILGGLLLLNSLGSYFITNDSFLWGYRPWFARPRLVARWFQGPVMLTDAELSLYNGSDPDLPVYLALNGTIYDVTAGRRVYGPGGSYNVFAGKDAARGFITGCFAEDSTPDLRGAEWTYVPIDVPGFDEKVQAEQKVYREQELRKARKKVKETLDGWASMFQGDGGKDYFEVGKVVREEGWLEKEPRKALCERAEKGRPKPKQGAKDAGAAYRPS</sequence>
<protein>
    <recommendedName>
        <fullName evidence="3">Cytochrome b5 heme-binding domain-containing protein</fullName>
    </recommendedName>
</protein>
<feature type="region of interest" description="Disordered" evidence="2">
    <location>
        <begin position="1"/>
        <end position="31"/>
    </location>
</feature>
<evidence type="ECO:0000256" key="2">
    <source>
        <dbReference type="SAM" id="MobiDB-lite"/>
    </source>
</evidence>
<dbReference type="Proteomes" id="UP001337655">
    <property type="component" value="Unassembled WGS sequence"/>
</dbReference>
<dbReference type="InterPro" id="IPR001199">
    <property type="entry name" value="Cyt_B5-like_heme/steroid-bd"/>
</dbReference>
<dbReference type="RefSeq" id="XP_064653941.1">
    <property type="nucleotide sequence ID" value="XM_064807863.1"/>
</dbReference>
<dbReference type="GO" id="GO:0016020">
    <property type="term" value="C:membrane"/>
    <property type="evidence" value="ECO:0007669"/>
    <property type="project" value="TreeGrafter"/>
</dbReference>
<feature type="region of interest" description="Disordered" evidence="2">
    <location>
        <begin position="232"/>
        <end position="260"/>
    </location>
</feature>
<feature type="compositionally biased region" description="Basic and acidic residues" evidence="2">
    <location>
        <begin position="232"/>
        <end position="243"/>
    </location>
</feature>
<name>A0AAV9NV75_9PEZI</name>
<dbReference type="FunFam" id="3.10.120.10:FF:000018">
    <property type="entry name" value="Heme/steroid binding domain protein, putative"/>
    <property type="match status" value="1"/>
</dbReference>
<dbReference type="Gene3D" id="3.10.120.10">
    <property type="entry name" value="Cytochrome b5-like heme/steroid binding domain"/>
    <property type="match status" value="1"/>
</dbReference>
<reference evidence="4 5" key="1">
    <citation type="submission" date="2023-08" db="EMBL/GenBank/DDBJ databases">
        <title>Black Yeasts Isolated from many extreme environments.</title>
        <authorList>
            <person name="Coleine C."/>
            <person name="Stajich J.E."/>
            <person name="Selbmann L."/>
        </authorList>
    </citation>
    <scope>NUCLEOTIDE SEQUENCE [LARGE SCALE GENOMIC DNA]</scope>
    <source>
        <strain evidence="4 5">CCFEE 5935</strain>
    </source>
</reference>
<dbReference type="AlphaFoldDB" id="A0AAV9NV75"/>
<dbReference type="GO" id="GO:0012505">
    <property type="term" value="C:endomembrane system"/>
    <property type="evidence" value="ECO:0007669"/>
    <property type="project" value="TreeGrafter"/>
</dbReference>
<dbReference type="PANTHER" id="PTHR10281">
    <property type="entry name" value="MEMBRANE-ASSOCIATED PROGESTERONE RECEPTOR COMPONENT-RELATED"/>
    <property type="match status" value="1"/>
</dbReference>
<evidence type="ECO:0000313" key="5">
    <source>
        <dbReference type="Proteomes" id="UP001337655"/>
    </source>
</evidence>
<keyword evidence="5" id="KW-1185">Reference proteome</keyword>
<dbReference type="PANTHER" id="PTHR10281:SF76">
    <property type="entry name" value="CALCUTTA CUP-RELATED"/>
    <property type="match status" value="1"/>
</dbReference>
<evidence type="ECO:0000256" key="1">
    <source>
        <dbReference type="ARBA" id="ARBA00038357"/>
    </source>
</evidence>
<dbReference type="GeneID" id="89931971"/>
<feature type="domain" description="Cytochrome b5 heme-binding" evidence="3">
    <location>
        <begin position="91"/>
        <end position="169"/>
    </location>
</feature>
<gene>
    <name evidence="4" type="ORF">LTR77_010646</name>
</gene>
<dbReference type="EMBL" id="JAVRRT010000025">
    <property type="protein sequence ID" value="KAK5163464.1"/>
    <property type="molecule type" value="Genomic_DNA"/>
</dbReference>
<dbReference type="Pfam" id="PF00173">
    <property type="entry name" value="Cyt-b5"/>
    <property type="match status" value="1"/>
</dbReference>